<feature type="region of interest" description="Disordered" evidence="1">
    <location>
        <begin position="198"/>
        <end position="239"/>
    </location>
</feature>
<keyword evidence="4" id="KW-1185">Reference proteome</keyword>
<keyword evidence="2" id="KW-1133">Transmembrane helix</keyword>
<feature type="compositionally biased region" description="Acidic residues" evidence="1">
    <location>
        <begin position="213"/>
        <end position="223"/>
    </location>
</feature>
<accession>A0ABV5GZ20</accession>
<comment type="caution">
    <text evidence="3">The sequence shown here is derived from an EMBL/GenBank/DDBJ whole genome shotgun (WGS) entry which is preliminary data.</text>
</comment>
<dbReference type="Proteomes" id="UP001589590">
    <property type="component" value="Unassembled WGS sequence"/>
</dbReference>
<proteinExistence type="predicted"/>
<reference evidence="3 4" key="1">
    <citation type="submission" date="2024-09" db="EMBL/GenBank/DDBJ databases">
        <authorList>
            <person name="Sun Q."/>
            <person name="Mori K."/>
        </authorList>
    </citation>
    <scope>NUCLEOTIDE SEQUENCE [LARGE SCALE GENOMIC DNA]</scope>
    <source>
        <strain evidence="3 4">CECT 8300</strain>
    </source>
</reference>
<evidence type="ECO:0000313" key="4">
    <source>
        <dbReference type="Proteomes" id="UP001589590"/>
    </source>
</evidence>
<feature type="transmembrane region" description="Helical" evidence="2">
    <location>
        <begin position="6"/>
        <end position="28"/>
    </location>
</feature>
<organism evidence="3 4">
    <name type="scientific">Algibacter miyuki</name>
    <dbReference type="NCBI Taxonomy" id="1306933"/>
    <lineage>
        <taxon>Bacteria</taxon>
        <taxon>Pseudomonadati</taxon>
        <taxon>Bacteroidota</taxon>
        <taxon>Flavobacteriia</taxon>
        <taxon>Flavobacteriales</taxon>
        <taxon>Flavobacteriaceae</taxon>
        <taxon>Algibacter</taxon>
    </lineage>
</organism>
<keyword evidence="2" id="KW-0812">Transmembrane</keyword>
<sequence length="239" mass="27009">MKGYNLLLNTIAAVVIGLSVIGLILITIKSLNVEEQKTNTIQIEYHGIKTDSINELNKLEIVKIDSLLNEIKQTSNKIQDRQLDLIKEKESDNFFNKLYAAIVAIILAIAGFFGFKSTNDIRTRAVEEAKFESTKIAKETAEKSAKEEFKTIFDEEYKGEVFEQATKASSEVLRKEVGQLEKTIFKLNKRIEKLETIQENSTDAQIETTTSEESSESEIDDNGSESNINETENPFDNEQ</sequence>
<name>A0ABV5GZ20_9FLAO</name>
<dbReference type="EMBL" id="JBHMFA010000005">
    <property type="protein sequence ID" value="MFB9104884.1"/>
    <property type="molecule type" value="Genomic_DNA"/>
</dbReference>
<protein>
    <submittedName>
        <fullName evidence="3">Uncharacterized protein</fullName>
    </submittedName>
</protein>
<evidence type="ECO:0000256" key="1">
    <source>
        <dbReference type="SAM" id="MobiDB-lite"/>
    </source>
</evidence>
<keyword evidence="2" id="KW-0472">Membrane</keyword>
<evidence type="ECO:0000256" key="2">
    <source>
        <dbReference type="SAM" id="Phobius"/>
    </source>
</evidence>
<feature type="transmembrane region" description="Helical" evidence="2">
    <location>
        <begin position="98"/>
        <end position="115"/>
    </location>
</feature>
<gene>
    <name evidence="3" type="ORF">ACFFU1_08230</name>
</gene>
<dbReference type="RefSeq" id="WP_290273101.1">
    <property type="nucleotide sequence ID" value="NZ_JAUFQP010000013.1"/>
</dbReference>
<evidence type="ECO:0000313" key="3">
    <source>
        <dbReference type="EMBL" id="MFB9104884.1"/>
    </source>
</evidence>